<evidence type="ECO:0000256" key="1">
    <source>
        <dbReference type="ARBA" id="ARBA00004651"/>
    </source>
</evidence>
<feature type="transmembrane region" description="Helical" evidence="6">
    <location>
        <begin position="48"/>
        <end position="71"/>
    </location>
</feature>
<feature type="transmembrane region" description="Helical" evidence="6">
    <location>
        <begin position="366"/>
        <end position="386"/>
    </location>
</feature>
<dbReference type="InterPro" id="IPR011701">
    <property type="entry name" value="MFS"/>
</dbReference>
<sequence>MSVAPPSSKKTPHPSVVLTGFVLLVFCTGTAEYLVAGVLPQVAADLDVSVAVAGQTVTAYALGVAIGGPLVTVATARLPRKGLALSLGLLFVVGTILAAVAPGFVWLVVGRVVSACAQATLFAIALVTAAQAMGLARSGQAVAIVSSGLTVATMLGVPLGALLGGSTSWRVPFAIVAVVAALGVLLLAVAMPRTPAPQTGAGDEIRTLLRGPVLLAVATTVLGFAGVGMVFTYLVPLLTDVSGLAASLVPVLLLAYGAGGFAGNLIAGKLTDINLGATLRGVLVALVVTLAAFPLLASYPIPMVALTLVLGLLSTATIAPLQTLLLRHAGSAPSLALAVNVGAFNLANAIGSALGGIGVAVGLLRFGGFGGAVIALLGLLLAVLALHATPPAASTSFTQKEEHA</sequence>
<feature type="transmembrane region" description="Helical" evidence="6">
    <location>
        <begin position="169"/>
        <end position="192"/>
    </location>
</feature>
<keyword evidence="5 6" id="KW-0472">Membrane</keyword>
<feature type="transmembrane region" description="Helical" evidence="6">
    <location>
        <begin position="279"/>
        <end position="297"/>
    </location>
</feature>
<dbReference type="PANTHER" id="PTHR43124">
    <property type="entry name" value="PURINE EFFLUX PUMP PBUE"/>
    <property type="match status" value="1"/>
</dbReference>
<dbReference type="Pfam" id="PF07690">
    <property type="entry name" value="MFS_1"/>
    <property type="match status" value="1"/>
</dbReference>
<dbReference type="OrthoDB" id="9814237at2"/>
<evidence type="ECO:0000256" key="3">
    <source>
        <dbReference type="ARBA" id="ARBA00022692"/>
    </source>
</evidence>
<evidence type="ECO:0000256" key="4">
    <source>
        <dbReference type="ARBA" id="ARBA00022989"/>
    </source>
</evidence>
<feature type="transmembrane region" description="Helical" evidence="6">
    <location>
        <begin position="241"/>
        <end position="267"/>
    </location>
</feature>
<dbReference type="GO" id="GO:0005886">
    <property type="term" value="C:plasma membrane"/>
    <property type="evidence" value="ECO:0007669"/>
    <property type="project" value="UniProtKB-SubCell"/>
</dbReference>
<feature type="domain" description="Major facilitator superfamily (MFS) profile" evidence="7">
    <location>
        <begin position="17"/>
        <end position="390"/>
    </location>
</feature>
<keyword evidence="2" id="KW-1003">Cell membrane</keyword>
<dbReference type="KEGG" id="gry:D7I44_14650"/>
<dbReference type="PROSITE" id="PS50850">
    <property type="entry name" value="MFS"/>
    <property type="match status" value="1"/>
</dbReference>
<dbReference type="InterPro" id="IPR050189">
    <property type="entry name" value="MFS_Efflux_Transporters"/>
</dbReference>
<evidence type="ECO:0000256" key="6">
    <source>
        <dbReference type="SAM" id="Phobius"/>
    </source>
</evidence>
<evidence type="ECO:0000313" key="8">
    <source>
        <dbReference type="EMBL" id="AYG04638.1"/>
    </source>
</evidence>
<dbReference type="SUPFAM" id="SSF103473">
    <property type="entry name" value="MFS general substrate transporter"/>
    <property type="match status" value="1"/>
</dbReference>
<dbReference type="Proteomes" id="UP000275069">
    <property type="component" value="Chromosome"/>
</dbReference>
<dbReference type="EMBL" id="CP032624">
    <property type="protein sequence ID" value="AYG04638.1"/>
    <property type="molecule type" value="Genomic_DNA"/>
</dbReference>
<keyword evidence="9" id="KW-1185">Reference proteome</keyword>
<feature type="transmembrane region" description="Helical" evidence="6">
    <location>
        <begin position="142"/>
        <end position="163"/>
    </location>
</feature>
<dbReference type="InterPro" id="IPR036259">
    <property type="entry name" value="MFS_trans_sf"/>
</dbReference>
<accession>A0A387BPK0</accession>
<feature type="transmembrane region" description="Helical" evidence="6">
    <location>
        <begin position="112"/>
        <end position="130"/>
    </location>
</feature>
<dbReference type="InterPro" id="IPR020846">
    <property type="entry name" value="MFS_dom"/>
</dbReference>
<reference evidence="8 9" key="1">
    <citation type="submission" date="2018-09" db="EMBL/GenBank/DDBJ databases">
        <title>Genome sequencing of strain 2DFW10M-5.</title>
        <authorList>
            <person name="Heo J."/>
            <person name="Kim S.-J."/>
            <person name="Kwon S.-W."/>
        </authorList>
    </citation>
    <scope>NUCLEOTIDE SEQUENCE [LARGE SCALE GENOMIC DNA]</scope>
    <source>
        <strain evidence="8 9">2DFW10M-5</strain>
    </source>
</reference>
<evidence type="ECO:0000259" key="7">
    <source>
        <dbReference type="PROSITE" id="PS50850"/>
    </source>
</evidence>
<evidence type="ECO:0000256" key="5">
    <source>
        <dbReference type="ARBA" id="ARBA00023136"/>
    </source>
</evidence>
<feature type="transmembrane region" description="Helical" evidence="6">
    <location>
        <begin position="303"/>
        <end position="325"/>
    </location>
</feature>
<feature type="transmembrane region" description="Helical" evidence="6">
    <location>
        <begin position="16"/>
        <end position="36"/>
    </location>
</feature>
<dbReference type="PANTHER" id="PTHR43124:SF3">
    <property type="entry name" value="CHLORAMPHENICOL EFFLUX PUMP RV0191"/>
    <property type="match status" value="1"/>
</dbReference>
<dbReference type="Gene3D" id="1.20.1250.20">
    <property type="entry name" value="MFS general substrate transporter like domains"/>
    <property type="match status" value="2"/>
</dbReference>
<gene>
    <name evidence="8" type="ORF">D7I44_14650</name>
</gene>
<dbReference type="CDD" id="cd17324">
    <property type="entry name" value="MFS_NepI_like"/>
    <property type="match status" value="1"/>
</dbReference>
<feature type="transmembrane region" description="Helical" evidence="6">
    <location>
        <begin position="83"/>
        <end position="106"/>
    </location>
</feature>
<feature type="transmembrane region" description="Helical" evidence="6">
    <location>
        <begin position="337"/>
        <end position="360"/>
    </location>
</feature>
<keyword evidence="3 6" id="KW-0812">Transmembrane</keyword>
<protein>
    <submittedName>
        <fullName evidence="8">MFS transporter</fullName>
    </submittedName>
</protein>
<evidence type="ECO:0000256" key="2">
    <source>
        <dbReference type="ARBA" id="ARBA00022475"/>
    </source>
</evidence>
<feature type="transmembrane region" description="Helical" evidence="6">
    <location>
        <begin position="213"/>
        <end position="235"/>
    </location>
</feature>
<evidence type="ECO:0000313" key="9">
    <source>
        <dbReference type="Proteomes" id="UP000275069"/>
    </source>
</evidence>
<proteinExistence type="predicted"/>
<dbReference type="AlphaFoldDB" id="A0A387BPK0"/>
<comment type="subcellular location">
    <subcellularLocation>
        <location evidence="1">Cell membrane</location>
        <topology evidence="1">Multi-pass membrane protein</topology>
    </subcellularLocation>
</comment>
<keyword evidence="4 6" id="KW-1133">Transmembrane helix</keyword>
<organism evidence="8 9">
    <name type="scientific">Gryllotalpicola protaetiae</name>
    <dbReference type="NCBI Taxonomy" id="2419771"/>
    <lineage>
        <taxon>Bacteria</taxon>
        <taxon>Bacillati</taxon>
        <taxon>Actinomycetota</taxon>
        <taxon>Actinomycetes</taxon>
        <taxon>Micrococcales</taxon>
        <taxon>Microbacteriaceae</taxon>
        <taxon>Gryllotalpicola</taxon>
    </lineage>
</organism>
<name>A0A387BPK0_9MICO</name>
<dbReference type="GO" id="GO:0022857">
    <property type="term" value="F:transmembrane transporter activity"/>
    <property type="evidence" value="ECO:0007669"/>
    <property type="project" value="InterPro"/>
</dbReference>